<protein>
    <recommendedName>
        <fullName evidence="3">Acyl-CoA transferase</fullName>
    </recommendedName>
</protein>
<evidence type="ECO:0000313" key="2">
    <source>
        <dbReference type="Proteomes" id="UP001169760"/>
    </source>
</evidence>
<name>A0AAW7X9J3_9GAMM</name>
<dbReference type="EMBL" id="JAUOPB010000008">
    <property type="protein sequence ID" value="MDO6423193.1"/>
    <property type="molecule type" value="Genomic_DNA"/>
</dbReference>
<sequence>MLYCSGERRHLTRSPLYLSLFSFFVLFFSVNTFAQPALDSGDELTQQGQPITPWVYSADENPQMSPSYPQGFLALLNQQSPEDVEQALLRAEQLFLQSNASANIPPIALVVHGPEVAIFFRENYAQYKTIVDLAARLSALQVVDLTVCETRMGVLGRNKSELLPFINTVPFGPAEEQRLLEEKRYRHF</sequence>
<comment type="caution">
    <text evidence="1">The sequence shown here is derived from an EMBL/GenBank/DDBJ whole genome shotgun (WGS) entry which is preliminary data.</text>
</comment>
<organism evidence="1 2">
    <name type="scientific">Saccharophagus degradans</name>
    <dbReference type="NCBI Taxonomy" id="86304"/>
    <lineage>
        <taxon>Bacteria</taxon>
        <taxon>Pseudomonadati</taxon>
        <taxon>Pseudomonadota</taxon>
        <taxon>Gammaproteobacteria</taxon>
        <taxon>Cellvibrionales</taxon>
        <taxon>Cellvibrionaceae</taxon>
        <taxon>Saccharophagus</taxon>
    </lineage>
</organism>
<dbReference type="RefSeq" id="WP_303492935.1">
    <property type="nucleotide sequence ID" value="NZ_JAUOPB010000008.1"/>
</dbReference>
<reference evidence="1" key="1">
    <citation type="submission" date="2023-07" db="EMBL/GenBank/DDBJ databases">
        <title>Genome content predicts the carbon catabolic preferences of heterotrophic bacteria.</title>
        <authorList>
            <person name="Gralka M."/>
        </authorList>
    </citation>
    <scope>NUCLEOTIDE SEQUENCE</scope>
    <source>
        <strain evidence="1">I3M17_2</strain>
    </source>
</reference>
<accession>A0AAW7X9J3</accession>
<evidence type="ECO:0000313" key="1">
    <source>
        <dbReference type="EMBL" id="MDO6423193.1"/>
    </source>
</evidence>
<gene>
    <name evidence="1" type="ORF">Q4521_11970</name>
</gene>
<dbReference type="AlphaFoldDB" id="A0AAW7X9J3"/>
<dbReference type="Gene3D" id="3.40.1260.10">
    <property type="entry name" value="DsrEFH-like"/>
    <property type="match status" value="1"/>
</dbReference>
<evidence type="ECO:0008006" key="3">
    <source>
        <dbReference type="Google" id="ProtNLM"/>
    </source>
</evidence>
<dbReference type="SUPFAM" id="SSF75169">
    <property type="entry name" value="DsrEFH-like"/>
    <property type="match status" value="1"/>
</dbReference>
<dbReference type="InterPro" id="IPR027396">
    <property type="entry name" value="DsrEFH-like"/>
</dbReference>
<dbReference type="Proteomes" id="UP001169760">
    <property type="component" value="Unassembled WGS sequence"/>
</dbReference>
<proteinExistence type="predicted"/>